<evidence type="ECO:0000313" key="1">
    <source>
        <dbReference type="EMBL" id="MPC53864.1"/>
    </source>
</evidence>
<accession>A0A5B7GBE5</accession>
<sequence>MVLVMEKVVLVTWQKTLFWPPIHVSGSTIAFTAVTFKSAVTPSRHSSPVERATCSGCVWQGSGRHGGPQQSRVAPAVAAAAFVPCALPPAVATAAGIATNMARWSCWRLLITSPIGHNRQMSATWRHGERHQPIPAHVALLLEPDLYFLQSLAIASCKAATCSLWPSRVTCDACFSLRGGTVTLSRTRLSGHAGGFSSPCLHD</sequence>
<name>A0A5B7GBE5_PORTR</name>
<dbReference type="AlphaFoldDB" id="A0A5B7GBE5"/>
<protein>
    <submittedName>
        <fullName evidence="1">Uncharacterized protein</fullName>
    </submittedName>
</protein>
<keyword evidence="2" id="KW-1185">Reference proteome</keyword>
<dbReference type="EMBL" id="VSRR010011943">
    <property type="protein sequence ID" value="MPC53864.1"/>
    <property type="molecule type" value="Genomic_DNA"/>
</dbReference>
<comment type="caution">
    <text evidence="1">The sequence shown here is derived from an EMBL/GenBank/DDBJ whole genome shotgun (WGS) entry which is preliminary data.</text>
</comment>
<dbReference type="Proteomes" id="UP000324222">
    <property type="component" value="Unassembled WGS sequence"/>
</dbReference>
<gene>
    <name evidence="1" type="ORF">E2C01_047767</name>
</gene>
<reference evidence="1 2" key="1">
    <citation type="submission" date="2019-05" db="EMBL/GenBank/DDBJ databases">
        <title>Another draft genome of Portunus trituberculatus and its Hox gene families provides insights of decapod evolution.</title>
        <authorList>
            <person name="Jeong J.-H."/>
            <person name="Song I."/>
            <person name="Kim S."/>
            <person name="Choi T."/>
            <person name="Kim D."/>
            <person name="Ryu S."/>
            <person name="Kim W."/>
        </authorList>
    </citation>
    <scope>NUCLEOTIDE SEQUENCE [LARGE SCALE GENOMIC DNA]</scope>
    <source>
        <tissue evidence="1">Muscle</tissue>
    </source>
</reference>
<organism evidence="1 2">
    <name type="scientific">Portunus trituberculatus</name>
    <name type="common">Swimming crab</name>
    <name type="synonym">Neptunus trituberculatus</name>
    <dbReference type="NCBI Taxonomy" id="210409"/>
    <lineage>
        <taxon>Eukaryota</taxon>
        <taxon>Metazoa</taxon>
        <taxon>Ecdysozoa</taxon>
        <taxon>Arthropoda</taxon>
        <taxon>Crustacea</taxon>
        <taxon>Multicrustacea</taxon>
        <taxon>Malacostraca</taxon>
        <taxon>Eumalacostraca</taxon>
        <taxon>Eucarida</taxon>
        <taxon>Decapoda</taxon>
        <taxon>Pleocyemata</taxon>
        <taxon>Brachyura</taxon>
        <taxon>Eubrachyura</taxon>
        <taxon>Portunoidea</taxon>
        <taxon>Portunidae</taxon>
        <taxon>Portuninae</taxon>
        <taxon>Portunus</taxon>
    </lineage>
</organism>
<proteinExistence type="predicted"/>
<evidence type="ECO:0000313" key="2">
    <source>
        <dbReference type="Proteomes" id="UP000324222"/>
    </source>
</evidence>